<dbReference type="AlphaFoldDB" id="A0A0R3U021"/>
<name>A0A0R3U021_RODNA</name>
<dbReference type="OrthoDB" id="10034530at2759"/>
<feature type="region of interest" description="Disordered" evidence="1">
    <location>
        <begin position="1"/>
        <end position="27"/>
    </location>
</feature>
<evidence type="ECO:0000313" key="3">
    <source>
        <dbReference type="Proteomes" id="UP000278807"/>
    </source>
</evidence>
<dbReference type="STRING" id="102285.A0A0R3U021"/>
<dbReference type="EMBL" id="UZAE01015447">
    <property type="protein sequence ID" value="VDO15959.1"/>
    <property type="molecule type" value="Genomic_DNA"/>
</dbReference>
<dbReference type="SUPFAM" id="SSF49899">
    <property type="entry name" value="Concanavalin A-like lectins/glucanases"/>
    <property type="match status" value="1"/>
</dbReference>
<feature type="compositionally biased region" description="Basic and acidic residues" evidence="1">
    <location>
        <begin position="1"/>
        <end position="14"/>
    </location>
</feature>
<sequence length="498" mass="55685">MEPFHRRIWPDGKNHGAIGGTQPDTGPTLIPVPVTPPTTPTIRIVQDPPEENLFDVSYDATANHYWVFSSNFPWLTDKAPESNFLTSSLLKRFANREFDTVSSDIRNDLAKKSLFKELASVTRYFDLRNVKSGMFPGDSKSILLNRSSKTQCVELVSNVNEERPYFRRCLSNPEDCEYGLSVSLWVNFLSSGAVSTDQTLISTSNSPTQHLGQDVELVKPNCRGRGSYRLKTNNAYYILGNIDPAFSLPSIAGGFSIGAWVSIPSTLLANSIPHSLFEIAGFIRVVLFGDFLHVFVFDGWKWRTTRIVEAVVRDELFNLGFSISGNSSHKALGFINGVQVQTMAFAAQSSTNELTHTPISGGDLILGSKVQGKSAEGVEIGDLVYWMRYTSEYEGHRFIGYTRSQVKILAESDTHWSTDAFMFYDAPCRIAYERKRHGITDVDAAVPGFKLASLYKPIGMQPVRYILDQEEKSIAPTLSMRKIDYFMLGKTFPTPRTK</sequence>
<keyword evidence="3" id="KW-1185">Reference proteome</keyword>
<reference evidence="2 3" key="2">
    <citation type="submission" date="2018-11" db="EMBL/GenBank/DDBJ databases">
        <authorList>
            <consortium name="Pathogen Informatics"/>
        </authorList>
    </citation>
    <scope>NUCLEOTIDE SEQUENCE [LARGE SCALE GENOMIC DNA]</scope>
</reference>
<accession>A0A0R3U021</accession>
<gene>
    <name evidence="2" type="ORF">HNAJ_LOCUS13444</name>
</gene>
<proteinExistence type="predicted"/>
<evidence type="ECO:0000313" key="4">
    <source>
        <dbReference type="WBParaSite" id="HNAJ_0001347001-mRNA-1"/>
    </source>
</evidence>
<evidence type="ECO:0000313" key="2">
    <source>
        <dbReference type="EMBL" id="VDO15959.1"/>
    </source>
</evidence>
<protein>
    <submittedName>
        <fullName evidence="4">SET domain-containing protein</fullName>
    </submittedName>
</protein>
<dbReference type="WBParaSite" id="HNAJ_0001347001-mRNA-1">
    <property type="protein sequence ID" value="HNAJ_0001347001-mRNA-1"/>
    <property type="gene ID" value="HNAJ_0001347001"/>
</dbReference>
<organism evidence="4">
    <name type="scientific">Rodentolepis nana</name>
    <name type="common">Dwarf tapeworm</name>
    <name type="synonym">Hymenolepis nana</name>
    <dbReference type="NCBI Taxonomy" id="102285"/>
    <lineage>
        <taxon>Eukaryota</taxon>
        <taxon>Metazoa</taxon>
        <taxon>Spiralia</taxon>
        <taxon>Lophotrochozoa</taxon>
        <taxon>Platyhelminthes</taxon>
        <taxon>Cestoda</taxon>
        <taxon>Eucestoda</taxon>
        <taxon>Cyclophyllidea</taxon>
        <taxon>Hymenolepididae</taxon>
        <taxon>Rodentolepis</taxon>
    </lineage>
</organism>
<dbReference type="Proteomes" id="UP000278807">
    <property type="component" value="Unassembled WGS sequence"/>
</dbReference>
<dbReference type="InterPro" id="IPR013320">
    <property type="entry name" value="ConA-like_dom_sf"/>
</dbReference>
<reference evidence="4" key="1">
    <citation type="submission" date="2017-02" db="UniProtKB">
        <authorList>
            <consortium name="WormBaseParasite"/>
        </authorList>
    </citation>
    <scope>IDENTIFICATION</scope>
</reference>
<evidence type="ECO:0000256" key="1">
    <source>
        <dbReference type="SAM" id="MobiDB-lite"/>
    </source>
</evidence>